<evidence type="ECO:0000313" key="5">
    <source>
        <dbReference type="EMBL" id="MBO2454171.1"/>
    </source>
</evidence>
<evidence type="ECO:0000313" key="6">
    <source>
        <dbReference type="Proteomes" id="UP000669179"/>
    </source>
</evidence>
<dbReference type="InterPro" id="IPR016032">
    <property type="entry name" value="Sig_transdc_resp-reg_C-effctor"/>
</dbReference>
<dbReference type="SMART" id="SM00421">
    <property type="entry name" value="HTH_LUXR"/>
    <property type="match status" value="1"/>
</dbReference>
<dbReference type="AlphaFoldDB" id="A0A939PSV7"/>
<dbReference type="PANTHER" id="PTHR44688">
    <property type="entry name" value="DNA-BINDING TRANSCRIPTIONAL ACTIVATOR DEVR_DOSR"/>
    <property type="match status" value="1"/>
</dbReference>
<dbReference type="InterPro" id="IPR000792">
    <property type="entry name" value="Tscrpt_reg_LuxR_C"/>
</dbReference>
<evidence type="ECO:0000256" key="3">
    <source>
        <dbReference type="ARBA" id="ARBA00023163"/>
    </source>
</evidence>
<dbReference type="SUPFAM" id="SSF46894">
    <property type="entry name" value="C-terminal effector domain of the bipartite response regulators"/>
    <property type="match status" value="1"/>
</dbReference>
<reference evidence="5" key="1">
    <citation type="submission" date="2021-03" db="EMBL/GenBank/DDBJ databases">
        <authorList>
            <person name="Kanchanasin P."/>
            <person name="Saeng-In P."/>
            <person name="Phongsopitanun W."/>
            <person name="Yuki M."/>
            <person name="Kudo T."/>
            <person name="Ohkuma M."/>
            <person name="Tanasupawat S."/>
        </authorList>
    </citation>
    <scope>NUCLEOTIDE SEQUENCE</scope>
    <source>
        <strain evidence="5">GKU 128</strain>
    </source>
</reference>
<dbReference type="EMBL" id="JAGEOJ010000024">
    <property type="protein sequence ID" value="MBO2454171.1"/>
    <property type="molecule type" value="Genomic_DNA"/>
</dbReference>
<dbReference type="PANTHER" id="PTHR44688:SF16">
    <property type="entry name" value="DNA-BINDING TRANSCRIPTIONAL ACTIVATOR DEVR_DOSR"/>
    <property type="match status" value="1"/>
</dbReference>
<dbReference type="Proteomes" id="UP000669179">
    <property type="component" value="Unassembled WGS sequence"/>
</dbReference>
<protein>
    <submittedName>
        <fullName evidence="5">Helix-turn-helix transcriptional regulator</fullName>
    </submittedName>
</protein>
<dbReference type="InterPro" id="IPR036388">
    <property type="entry name" value="WH-like_DNA-bd_sf"/>
</dbReference>
<keyword evidence="6" id="KW-1185">Reference proteome</keyword>
<keyword evidence="1" id="KW-0805">Transcription regulation</keyword>
<keyword evidence="2" id="KW-0238">DNA-binding</keyword>
<dbReference type="GO" id="GO:0003677">
    <property type="term" value="F:DNA binding"/>
    <property type="evidence" value="ECO:0007669"/>
    <property type="project" value="UniProtKB-KW"/>
</dbReference>
<evidence type="ECO:0000256" key="2">
    <source>
        <dbReference type="ARBA" id="ARBA00023125"/>
    </source>
</evidence>
<dbReference type="Pfam" id="PF00196">
    <property type="entry name" value="GerE"/>
    <property type="match status" value="1"/>
</dbReference>
<accession>A0A939PSV7</accession>
<name>A0A939PSV7_9ACTN</name>
<keyword evidence="3" id="KW-0804">Transcription</keyword>
<proteinExistence type="predicted"/>
<dbReference type="GO" id="GO:0006355">
    <property type="term" value="P:regulation of DNA-templated transcription"/>
    <property type="evidence" value="ECO:0007669"/>
    <property type="project" value="InterPro"/>
</dbReference>
<evidence type="ECO:0000259" key="4">
    <source>
        <dbReference type="PROSITE" id="PS50043"/>
    </source>
</evidence>
<dbReference type="PROSITE" id="PS50043">
    <property type="entry name" value="HTH_LUXR_2"/>
    <property type="match status" value="1"/>
</dbReference>
<dbReference type="Gene3D" id="1.10.10.10">
    <property type="entry name" value="Winged helix-like DNA-binding domain superfamily/Winged helix DNA-binding domain"/>
    <property type="match status" value="1"/>
</dbReference>
<gene>
    <name evidence="5" type="ORF">J4573_44285</name>
</gene>
<sequence>MEPRAVHTRRTGIADGLSNRQIAERLVISQRTADPHVEHILGKLGFNSRSQVAAMVGALKDESPLP</sequence>
<evidence type="ECO:0000256" key="1">
    <source>
        <dbReference type="ARBA" id="ARBA00023015"/>
    </source>
</evidence>
<organism evidence="5 6">
    <name type="scientific">Actinomadura barringtoniae</name>
    <dbReference type="NCBI Taxonomy" id="1427535"/>
    <lineage>
        <taxon>Bacteria</taxon>
        <taxon>Bacillati</taxon>
        <taxon>Actinomycetota</taxon>
        <taxon>Actinomycetes</taxon>
        <taxon>Streptosporangiales</taxon>
        <taxon>Thermomonosporaceae</taxon>
        <taxon>Actinomadura</taxon>
    </lineage>
</organism>
<feature type="domain" description="HTH luxR-type" evidence="4">
    <location>
        <begin position="1"/>
        <end position="60"/>
    </location>
</feature>
<comment type="caution">
    <text evidence="5">The sequence shown here is derived from an EMBL/GenBank/DDBJ whole genome shotgun (WGS) entry which is preliminary data.</text>
</comment>
<dbReference type="PRINTS" id="PR00038">
    <property type="entry name" value="HTHLUXR"/>
</dbReference>